<dbReference type="OrthoDB" id="9798250at2"/>
<reference evidence="1 2" key="1">
    <citation type="submission" date="2018-03" db="EMBL/GenBank/DDBJ databases">
        <title>The Complete Genome of Celeribacter baekdonensis strain LH4, a Thiosulfate-Oxidizing Alphaproteobacterium Isolated from Gulf of Mexico Continental Slope Sediments.</title>
        <authorList>
            <person name="Flood B.E."/>
            <person name="Bailey J.V."/>
            <person name="Leprich D."/>
        </authorList>
    </citation>
    <scope>NUCLEOTIDE SEQUENCE [LARGE SCALE GENOMIC DNA]</scope>
    <source>
        <strain evidence="1 2">LH4</strain>
    </source>
</reference>
<dbReference type="InterPro" id="IPR018641">
    <property type="entry name" value="Trfase_1_rSAM/seldom-assoc"/>
</dbReference>
<evidence type="ECO:0000313" key="2">
    <source>
        <dbReference type="Proteomes" id="UP000241447"/>
    </source>
</evidence>
<dbReference type="SUPFAM" id="SSF53448">
    <property type="entry name" value="Nucleotide-diphospho-sugar transferases"/>
    <property type="match status" value="1"/>
</dbReference>
<dbReference type="Pfam" id="PF09837">
    <property type="entry name" value="DUF2064"/>
    <property type="match status" value="1"/>
</dbReference>
<dbReference type="PANTHER" id="PTHR36529:SF1">
    <property type="entry name" value="GLYCOSYLTRANSFERASE"/>
    <property type="match status" value="1"/>
</dbReference>
<dbReference type="EMBL" id="CP028475">
    <property type="protein sequence ID" value="AVW92650.1"/>
    <property type="molecule type" value="Genomic_DNA"/>
</dbReference>
<accession>A0A2R4M628</accession>
<protein>
    <recommendedName>
        <fullName evidence="3">Glycosyltransferase</fullName>
    </recommendedName>
</protein>
<proteinExistence type="predicted"/>
<dbReference type="Gene3D" id="3.90.550.10">
    <property type="entry name" value="Spore Coat Polysaccharide Biosynthesis Protein SpsA, Chain A"/>
    <property type="match status" value="1"/>
</dbReference>
<organism evidence="1 2">
    <name type="scientific">Celeribacter baekdonensis</name>
    <dbReference type="NCBI Taxonomy" id="875171"/>
    <lineage>
        <taxon>Bacteria</taxon>
        <taxon>Pseudomonadati</taxon>
        <taxon>Pseudomonadota</taxon>
        <taxon>Alphaproteobacteria</taxon>
        <taxon>Rhodobacterales</taxon>
        <taxon>Roseobacteraceae</taxon>
        <taxon>Celeribacter</taxon>
    </lineage>
</organism>
<dbReference type="PANTHER" id="PTHR36529">
    <property type="entry name" value="SLL1095 PROTEIN"/>
    <property type="match status" value="1"/>
</dbReference>
<evidence type="ECO:0008006" key="3">
    <source>
        <dbReference type="Google" id="ProtNLM"/>
    </source>
</evidence>
<dbReference type="InterPro" id="IPR029044">
    <property type="entry name" value="Nucleotide-diphossugar_trans"/>
</dbReference>
<dbReference type="KEGG" id="cbak:DA792_17405"/>
<gene>
    <name evidence="1" type="ORF">DA792_17405</name>
</gene>
<evidence type="ECO:0000313" key="1">
    <source>
        <dbReference type="EMBL" id="AVW92650.1"/>
    </source>
</evidence>
<sequence length="196" mass="21809">MRPRVALMVKEPHPGRVKTRLGCDIGMVHAAWWFRHQALGTIRRLRDPRWDIVLAVSPDHEGLLSRVWPADLIKIPQGHGDLGARMTRVLRASAPHPTCVIGADIPGLQKCHIRQAFAGLGSYSGVIGPATDGGYWLIGMRHPAQQPSGFLTSVRWSTRWAREDTLNSAKDMNWAELETLSDVDDLTDLRRLSGRG</sequence>
<name>A0A2R4M628_9RHOB</name>
<dbReference type="Proteomes" id="UP000241447">
    <property type="component" value="Chromosome"/>
</dbReference>
<dbReference type="AlphaFoldDB" id="A0A2R4M628"/>